<evidence type="ECO:0000256" key="3">
    <source>
        <dbReference type="ARBA" id="ARBA00022827"/>
    </source>
</evidence>
<comment type="cofactor">
    <cofactor evidence="1">
        <name>FAD</name>
        <dbReference type="ChEBI" id="CHEBI:57692"/>
    </cofactor>
</comment>
<dbReference type="Proteomes" id="UP000253370">
    <property type="component" value="Unassembled WGS sequence"/>
</dbReference>
<dbReference type="PANTHER" id="PTHR43400">
    <property type="entry name" value="FUMARATE REDUCTASE"/>
    <property type="match status" value="1"/>
</dbReference>
<dbReference type="Gene3D" id="3.90.700.10">
    <property type="entry name" value="Succinate dehydrogenase/fumarate reductase flavoprotein, catalytic domain"/>
    <property type="match status" value="1"/>
</dbReference>
<dbReference type="Gene3D" id="3.50.50.60">
    <property type="entry name" value="FAD/NAD(P)-binding domain"/>
    <property type="match status" value="1"/>
</dbReference>
<dbReference type="PANTHER" id="PTHR43400:SF10">
    <property type="entry name" value="3-OXOSTEROID 1-DEHYDROGENASE"/>
    <property type="match status" value="1"/>
</dbReference>
<evidence type="ECO:0000256" key="4">
    <source>
        <dbReference type="ARBA" id="ARBA00023002"/>
    </source>
</evidence>
<evidence type="ECO:0000313" key="6">
    <source>
        <dbReference type="EMBL" id="RBI82972.1"/>
    </source>
</evidence>
<dbReference type="InterPro" id="IPR003953">
    <property type="entry name" value="FAD-dep_OxRdtase_2_FAD-bd"/>
</dbReference>
<dbReference type="InterPro" id="IPR027477">
    <property type="entry name" value="Succ_DH/fumarate_Rdtase_cat_sf"/>
</dbReference>
<name>A0A365U628_9RHOB</name>
<dbReference type="SUPFAM" id="SSF51905">
    <property type="entry name" value="FAD/NAD(P)-binding domain"/>
    <property type="match status" value="1"/>
</dbReference>
<keyword evidence="4" id="KW-0560">Oxidoreductase</keyword>
<evidence type="ECO:0000256" key="2">
    <source>
        <dbReference type="ARBA" id="ARBA00022630"/>
    </source>
</evidence>
<reference evidence="6 7" key="1">
    <citation type="submission" date="2018-07" db="EMBL/GenBank/DDBJ databases">
        <title>Rhodosalinus sp. strain E84T genomic sequence and assembly.</title>
        <authorList>
            <person name="Liu Z.-W."/>
            <person name="Lu D.-C."/>
        </authorList>
    </citation>
    <scope>NUCLEOTIDE SEQUENCE [LARGE SCALE GENOMIC DNA]</scope>
    <source>
        <strain evidence="6 7">E84</strain>
    </source>
</reference>
<sequence>MVAALSAQEASQEVLVLERDAVPAGSTALSAGLIPAAGTAQQRAAGIEDSPARFAEDIQRKAHGEADPALVRALTEAIPEAVAWLTDGLGLPLTLVEDFDYPGHSRRRMHGLPDRAGASLVDALRSLCEARDIPIVCDRRVETLFTDAAGEVAGAAARLPDGTAEEIGARRVILACNGYGGDKARVARHMPQIAEALYFGHAGNTGEALGWAEALGLKTAQLGAYQGHGNVAHPHGILITWAVITEGGVQVNAEGRRFWNEAQGYSEAARAVLAQPGGQAFTIFDARIAGVARQFADFRAAEAQGAVRRAETPEALAKLFDLPAEALARTMAEAEAARASGAADTFGRHFGATPPLAPPYCGVRVTGALFHTQGGLAVTPEARAVRADGRAMHSLFAAGGAAVGVSGSGDSGYLSGNGLLAAVGLGRIAGRQPL</sequence>
<proteinExistence type="predicted"/>
<dbReference type="InterPro" id="IPR036188">
    <property type="entry name" value="FAD/NAD-bd_sf"/>
</dbReference>
<dbReference type="GO" id="GO:0016491">
    <property type="term" value="F:oxidoreductase activity"/>
    <property type="evidence" value="ECO:0007669"/>
    <property type="project" value="UniProtKB-KW"/>
</dbReference>
<dbReference type="SUPFAM" id="SSF56425">
    <property type="entry name" value="Succinate dehydrogenase/fumarate reductase flavoprotein, catalytic domain"/>
    <property type="match status" value="1"/>
</dbReference>
<keyword evidence="2" id="KW-0285">Flavoprotein</keyword>
<organism evidence="6 7">
    <name type="scientific">Rhodosalinus halophilus</name>
    <dbReference type="NCBI Taxonomy" id="2259333"/>
    <lineage>
        <taxon>Bacteria</taxon>
        <taxon>Pseudomonadati</taxon>
        <taxon>Pseudomonadota</taxon>
        <taxon>Alphaproteobacteria</taxon>
        <taxon>Rhodobacterales</taxon>
        <taxon>Paracoccaceae</taxon>
        <taxon>Rhodosalinus</taxon>
    </lineage>
</organism>
<feature type="domain" description="FAD-dependent oxidoreductase 2 FAD-binding" evidence="5">
    <location>
        <begin position="1"/>
        <end position="408"/>
    </location>
</feature>
<protein>
    <submittedName>
        <fullName evidence="6">3-ketosteroid dehydrogenase</fullName>
    </submittedName>
</protein>
<dbReference type="EMBL" id="QNTQ01000024">
    <property type="protein sequence ID" value="RBI82972.1"/>
    <property type="molecule type" value="Genomic_DNA"/>
</dbReference>
<keyword evidence="7" id="KW-1185">Reference proteome</keyword>
<dbReference type="OrthoDB" id="3178130at2"/>
<accession>A0A365U628</accession>
<evidence type="ECO:0000256" key="1">
    <source>
        <dbReference type="ARBA" id="ARBA00001974"/>
    </source>
</evidence>
<evidence type="ECO:0000259" key="5">
    <source>
        <dbReference type="Pfam" id="PF00890"/>
    </source>
</evidence>
<comment type="caution">
    <text evidence="6">The sequence shown here is derived from an EMBL/GenBank/DDBJ whole genome shotgun (WGS) entry which is preliminary data.</text>
</comment>
<dbReference type="InterPro" id="IPR050315">
    <property type="entry name" value="FAD-oxidoreductase_2"/>
</dbReference>
<gene>
    <name evidence="6" type="ORF">DRV85_17375</name>
</gene>
<dbReference type="AlphaFoldDB" id="A0A365U628"/>
<evidence type="ECO:0000313" key="7">
    <source>
        <dbReference type="Proteomes" id="UP000253370"/>
    </source>
</evidence>
<dbReference type="GO" id="GO:0008202">
    <property type="term" value="P:steroid metabolic process"/>
    <property type="evidence" value="ECO:0007669"/>
    <property type="project" value="UniProtKB-ARBA"/>
</dbReference>
<dbReference type="Pfam" id="PF00890">
    <property type="entry name" value="FAD_binding_2"/>
    <property type="match status" value="1"/>
</dbReference>
<keyword evidence="3" id="KW-0274">FAD</keyword>